<name>A0ABM3QRP8_SPIOL</name>
<dbReference type="RefSeq" id="XP_056686009.1">
    <property type="nucleotide sequence ID" value="XM_056830031.1"/>
</dbReference>
<dbReference type="Proteomes" id="UP000813463">
    <property type="component" value="Chromosome 5"/>
</dbReference>
<keyword evidence="1" id="KW-0479">Metal-binding</keyword>
<dbReference type="Pfam" id="PF03101">
    <property type="entry name" value="FAR1"/>
    <property type="match status" value="1"/>
</dbReference>
<evidence type="ECO:0000313" key="7">
    <source>
        <dbReference type="RefSeq" id="XP_056686009.1"/>
    </source>
</evidence>
<dbReference type="PANTHER" id="PTHR47718">
    <property type="entry name" value="OS01G0519700 PROTEIN"/>
    <property type="match status" value="1"/>
</dbReference>
<dbReference type="InterPro" id="IPR004330">
    <property type="entry name" value="FAR1_DNA_bnd_dom"/>
</dbReference>
<accession>A0ABM3QRP8</accession>
<dbReference type="GeneID" id="110795311"/>
<keyword evidence="2 4" id="KW-0863">Zinc-finger</keyword>
<dbReference type="InterPro" id="IPR018289">
    <property type="entry name" value="MULE_transposase_dom"/>
</dbReference>
<gene>
    <name evidence="7" type="primary">LOC110795311</name>
</gene>
<evidence type="ECO:0000256" key="2">
    <source>
        <dbReference type="ARBA" id="ARBA00022771"/>
    </source>
</evidence>
<reference evidence="7" key="2">
    <citation type="submission" date="2025-08" db="UniProtKB">
        <authorList>
            <consortium name="RefSeq"/>
        </authorList>
    </citation>
    <scope>IDENTIFICATION</scope>
    <source>
        <tissue evidence="7">Leaf</tissue>
    </source>
</reference>
<protein>
    <submittedName>
        <fullName evidence="7">Protein FAR1-RELATED SEQUENCE 3-like</fullName>
    </submittedName>
</protein>
<dbReference type="Pfam" id="PF04434">
    <property type="entry name" value="SWIM"/>
    <property type="match status" value="1"/>
</dbReference>
<dbReference type="Pfam" id="PF10551">
    <property type="entry name" value="MULE"/>
    <property type="match status" value="1"/>
</dbReference>
<organism evidence="6 7">
    <name type="scientific">Spinacia oleracea</name>
    <name type="common">Spinach</name>
    <dbReference type="NCBI Taxonomy" id="3562"/>
    <lineage>
        <taxon>Eukaryota</taxon>
        <taxon>Viridiplantae</taxon>
        <taxon>Streptophyta</taxon>
        <taxon>Embryophyta</taxon>
        <taxon>Tracheophyta</taxon>
        <taxon>Spermatophyta</taxon>
        <taxon>Magnoliopsida</taxon>
        <taxon>eudicotyledons</taxon>
        <taxon>Gunneridae</taxon>
        <taxon>Pentapetalae</taxon>
        <taxon>Caryophyllales</taxon>
        <taxon>Chenopodiaceae</taxon>
        <taxon>Chenopodioideae</taxon>
        <taxon>Anserineae</taxon>
        <taxon>Spinacia</taxon>
    </lineage>
</organism>
<evidence type="ECO:0000313" key="6">
    <source>
        <dbReference type="Proteomes" id="UP000813463"/>
    </source>
</evidence>
<evidence type="ECO:0000259" key="5">
    <source>
        <dbReference type="PROSITE" id="PS50966"/>
    </source>
</evidence>
<keyword evidence="3" id="KW-0862">Zinc</keyword>
<reference evidence="6" key="1">
    <citation type="journal article" date="2021" name="Nat. Commun.">
        <title>Genomic analyses provide insights into spinach domestication and the genetic basis of agronomic traits.</title>
        <authorList>
            <person name="Cai X."/>
            <person name="Sun X."/>
            <person name="Xu C."/>
            <person name="Sun H."/>
            <person name="Wang X."/>
            <person name="Ge C."/>
            <person name="Zhang Z."/>
            <person name="Wang Q."/>
            <person name="Fei Z."/>
            <person name="Jiao C."/>
            <person name="Wang Q."/>
        </authorList>
    </citation>
    <scope>NUCLEOTIDE SEQUENCE [LARGE SCALE GENOMIC DNA]</scope>
    <source>
        <strain evidence="6">cv. Varoflay</strain>
    </source>
</reference>
<dbReference type="InterPro" id="IPR007527">
    <property type="entry name" value="Znf_SWIM"/>
</dbReference>
<dbReference type="PROSITE" id="PS50966">
    <property type="entry name" value="ZF_SWIM"/>
    <property type="match status" value="1"/>
</dbReference>
<proteinExistence type="predicted"/>
<evidence type="ECO:0000256" key="3">
    <source>
        <dbReference type="ARBA" id="ARBA00022833"/>
    </source>
</evidence>
<keyword evidence="6" id="KW-1185">Reference proteome</keyword>
<dbReference type="SMART" id="SM00575">
    <property type="entry name" value="ZnF_PMZ"/>
    <property type="match status" value="1"/>
</dbReference>
<feature type="domain" description="SWIM-type" evidence="5">
    <location>
        <begin position="609"/>
        <end position="645"/>
    </location>
</feature>
<dbReference type="InterPro" id="IPR006564">
    <property type="entry name" value="Znf_PMZ"/>
</dbReference>
<evidence type="ECO:0000256" key="1">
    <source>
        <dbReference type="ARBA" id="ARBA00022723"/>
    </source>
</evidence>
<dbReference type="PANTHER" id="PTHR47718:SF18">
    <property type="entry name" value="PROTEIN FAR1-RELATED SEQUENCE 5-LIKE"/>
    <property type="match status" value="1"/>
</dbReference>
<sequence>MANQVIQQRQSKLKFDVTRTRDKELDSTLVQYKLKLGKKIVEGEKKCRTIELEFTLNQQLELRRWSDLPFGGYNGDYFQRREKIEGRTVSPKIGERERVKRKGLVRESYNMNEGDGALPTSLINSFTEINHSTSSVVTDSSSNDDTSSLINSPRVCYSPKGSKEYIAGCLHHLKPSVGMIFDSLKEAELFYKVYAAHCGFQVRNGTDKKQKQTVGKEIVEVIVLKYLLCTKQGYFQPKPRNQDAECSQTRKRSVTRSGCFACIRLRYSSGGDKDVFMFKENFERKVQASNGGFYFDYCVDKHKQLTRAFWADSICRKNYALFGDVVTFDSTYDTNKYCLVFSPFTGVDHHKKCVTFGSALLSKEDTDSFVRLFETFLKCMGNCEPYCLLTDQDPAMSIAIEKVFKTTKPRLCMWHIMRKVPDKVGPVLCRESDFLKKLNVVVWDSDLDPTEFVSDWEAVMKEFSLENHDWLSYMFKIKHKWIPAYFRDLFMGGLLRVTSRSEGENNFFCHFTNPHVTLVEFALRYDSVLDAQRHEQDELVKKSKNLPSLVTPLQLEKHASLFYTHALFYEFQEECEAACFACGIESCNSCYGAGEEFSVVYDNERRKNYDVIFDTSSNDSTCSCRKFESEGLLCSHILFIMKGKFLCEIPSKYLLRRWSKDSLKQPMSNFEGWSFVEDSSRSDRKKQLLFDCWSKMFSCVSLAEDTEDNLFELVEKLSVFEEELKKKKCGEGEATRKDQTASDADILELLVGSNSGEVDVLPPNVCLTKGFGRISKRLRSAKEKAVEVNTTAKKGRTCKACGQSGDLRMNQVQPNDSGYC</sequence>
<evidence type="ECO:0000256" key="4">
    <source>
        <dbReference type="PROSITE-ProRule" id="PRU00325"/>
    </source>
</evidence>